<evidence type="ECO:0000256" key="3">
    <source>
        <dbReference type="ARBA" id="ARBA00022617"/>
    </source>
</evidence>
<evidence type="ECO:0000256" key="6">
    <source>
        <dbReference type="ARBA" id="ARBA00023004"/>
    </source>
</evidence>
<evidence type="ECO:0000313" key="12">
    <source>
        <dbReference type="Proteomes" id="UP001187471"/>
    </source>
</evidence>
<reference evidence="11" key="1">
    <citation type="submission" date="2022-12" db="EMBL/GenBank/DDBJ databases">
        <title>Draft genome assemblies for two species of Escallonia (Escalloniales).</title>
        <authorList>
            <person name="Chanderbali A."/>
            <person name="Dervinis C."/>
            <person name="Anghel I."/>
            <person name="Soltis D."/>
            <person name="Soltis P."/>
            <person name="Zapata F."/>
        </authorList>
    </citation>
    <scope>NUCLEOTIDE SEQUENCE</scope>
    <source>
        <strain evidence="11">UCBG92.1500</strain>
        <tissue evidence="11">Leaf</tissue>
    </source>
</reference>
<dbReference type="PRINTS" id="PR00385">
    <property type="entry name" value="P450"/>
</dbReference>
<dbReference type="InterPro" id="IPR017972">
    <property type="entry name" value="Cyt_P450_CS"/>
</dbReference>
<keyword evidence="3 8" id="KW-0349">Heme</keyword>
<name>A0AA88U5F4_9ASTE</name>
<dbReference type="InterPro" id="IPR036396">
    <property type="entry name" value="Cyt_P450_sf"/>
</dbReference>
<evidence type="ECO:0000256" key="4">
    <source>
        <dbReference type="ARBA" id="ARBA00022723"/>
    </source>
</evidence>
<dbReference type="CDD" id="cd11072">
    <property type="entry name" value="CYP71-like"/>
    <property type="match status" value="1"/>
</dbReference>
<proteinExistence type="inferred from homology"/>
<dbReference type="SUPFAM" id="SSF48264">
    <property type="entry name" value="Cytochrome P450"/>
    <property type="match status" value="1"/>
</dbReference>
<keyword evidence="10" id="KW-0732">Signal</keyword>
<sequence>MIQLFSFALVFPLLLFLWVLVKQGRPFSSKQLPPGPWKLPLIGNLHHLSVGLPHQTLSRLAEKHGPIMHLQLGEISTVLISSADVAQEALTTHDIALVQRPRQMAYDLVPYNNVGVTFAPYGSYWKRLRKICAMQLLGPNRVESYRAIRQEEVSKMMDSISSHASLGKAVNVRREALVLSNTLTARAAVGEINNDADEFISILSIQTEVRFRIFLLLIFPSYEFLHWITGVRRVIVETRQKLDRILSNIDIFTAGNQNLAVVIEWAMAHVLKSPQVMEKAQTEVRQAFKAKGGKIEEREIQELPYMKSVIKETLRLHPPLPIIQRETSDTCNVHGYEIPVKTQVLFNAWAINRDPKHWDDADSFRPERFLDSSLHWQGKNFEYIPFGAGRRICPGMTFAASIVEVVLANLLYHFDWKLPDGARPQDLDMNDISAIVAKKEKQLLAISTPNLLLG</sequence>
<dbReference type="PANTHER" id="PTHR47955">
    <property type="entry name" value="CYTOCHROME P450 FAMILY 71 PROTEIN"/>
    <property type="match status" value="1"/>
</dbReference>
<dbReference type="PANTHER" id="PTHR47955:SF8">
    <property type="entry name" value="CYTOCHROME P450 71D11-LIKE"/>
    <property type="match status" value="1"/>
</dbReference>
<comment type="similarity">
    <text evidence="2 9">Belongs to the cytochrome P450 family.</text>
</comment>
<dbReference type="GO" id="GO:0020037">
    <property type="term" value="F:heme binding"/>
    <property type="evidence" value="ECO:0007669"/>
    <property type="project" value="InterPro"/>
</dbReference>
<dbReference type="GO" id="GO:0005506">
    <property type="term" value="F:iron ion binding"/>
    <property type="evidence" value="ECO:0007669"/>
    <property type="project" value="InterPro"/>
</dbReference>
<evidence type="ECO:0000256" key="2">
    <source>
        <dbReference type="ARBA" id="ARBA00010617"/>
    </source>
</evidence>
<evidence type="ECO:0000256" key="5">
    <source>
        <dbReference type="ARBA" id="ARBA00023002"/>
    </source>
</evidence>
<dbReference type="Proteomes" id="UP001187471">
    <property type="component" value="Unassembled WGS sequence"/>
</dbReference>
<organism evidence="11 12">
    <name type="scientific">Escallonia rubra</name>
    <dbReference type="NCBI Taxonomy" id="112253"/>
    <lineage>
        <taxon>Eukaryota</taxon>
        <taxon>Viridiplantae</taxon>
        <taxon>Streptophyta</taxon>
        <taxon>Embryophyta</taxon>
        <taxon>Tracheophyta</taxon>
        <taxon>Spermatophyta</taxon>
        <taxon>Magnoliopsida</taxon>
        <taxon>eudicotyledons</taxon>
        <taxon>Gunneridae</taxon>
        <taxon>Pentapetalae</taxon>
        <taxon>asterids</taxon>
        <taxon>campanulids</taxon>
        <taxon>Escalloniales</taxon>
        <taxon>Escalloniaceae</taxon>
        <taxon>Escallonia</taxon>
    </lineage>
</organism>
<keyword evidence="5 9" id="KW-0560">Oxidoreductase</keyword>
<dbReference type="EMBL" id="JAVXUO010002597">
    <property type="protein sequence ID" value="KAK2971235.1"/>
    <property type="molecule type" value="Genomic_DNA"/>
</dbReference>
<dbReference type="InterPro" id="IPR002401">
    <property type="entry name" value="Cyt_P450_E_grp-I"/>
</dbReference>
<evidence type="ECO:0000256" key="9">
    <source>
        <dbReference type="RuleBase" id="RU000461"/>
    </source>
</evidence>
<evidence type="ECO:0000313" key="11">
    <source>
        <dbReference type="EMBL" id="KAK2971235.1"/>
    </source>
</evidence>
<comment type="caution">
    <text evidence="11">The sequence shown here is derived from an EMBL/GenBank/DDBJ whole genome shotgun (WGS) entry which is preliminary data.</text>
</comment>
<dbReference type="PRINTS" id="PR00463">
    <property type="entry name" value="EP450I"/>
</dbReference>
<keyword evidence="12" id="KW-1185">Reference proteome</keyword>
<dbReference type="FunFam" id="1.10.630.10:FF:000126">
    <property type="entry name" value="Predicted protein"/>
    <property type="match status" value="1"/>
</dbReference>
<dbReference type="InterPro" id="IPR001128">
    <property type="entry name" value="Cyt_P450"/>
</dbReference>
<dbReference type="GO" id="GO:0004497">
    <property type="term" value="F:monooxygenase activity"/>
    <property type="evidence" value="ECO:0007669"/>
    <property type="project" value="UniProtKB-KW"/>
</dbReference>
<keyword evidence="4 8" id="KW-0479">Metal-binding</keyword>
<gene>
    <name evidence="11" type="ORF">RJ640_014243</name>
</gene>
<dbReference type="AlphaFoldDB" id="A0AA88U5F4"/>
<feature type="chain" id="PRO_5041637374" description="Cytochrome P450" evidence="10">
    <location>
        <begin position="25"/>
        <end position="454"/>
    </location>
</feature>
<feature type="signal peptide" evidence="10">
    <location>
        <begin position="1"/>
        <end position="24"/>
    </location>
</feature>
<evidence type="ECO:0000256" key="10">
    <source>
        <dbReference type="SAM" id="SignalP"/>
    </source>
</evidence>
<protein>
    <recommendedName>
        <fullName evidence="13">Cytochrome P450</fullName>
    </recommendedName>
</protein>
<feature type="binding site" description="axial binding residue" evidence="8">
    <location>
        <position position="393"/>
    </location>
    <ligand>
        <name>heme</name>
        <dbReference type="ChEBI" id="CHEBI:30413"/>
    </ligand>
    <ligandPart>
        <name>Fe</name>
        <dbReference type="ChEBI" id="CHEBI:18248"/>
    </ligandPart>
</feature>
<keyword evidence="6 8" id="KW-0408">Iron</keyword>
<evidence type="ECO:0000256" key="1">
    <source>
        <dbReference type="ARBA" id="ARBA00001971"/>
    </source>
</evidence>
<evidence type="ECO:0000256" key="7">
    <source>
        <dbReference type="ARBA" id="ARBA00023033"/>
    </source>
</evidence>
<keyword evidence="7 9" id="KW-0503">Monooxygenase</keyword>
<evidence type="ECO:0000256" key="8">
    <source>
        <dbReference type="PIRSR" id="PIRSR602401-1"/>
    </source>
</evidence>
<evidence type="ECO:0008006" key="13">
    <source>
        <dbReference type="Google" id="ProtNLM"/>
    </source>
</evidence>
<accession>A0AA88U5F4</accession>
<dbReference type="GO" id="GO:0016705">
    <property type="term" value="F:oxidoreductase activity, acting on paired donors, with incorporation or reduction of molecular oxygen"/>
    <property type="evidence" value="ECO:0007669"/>
    <property type="project" value="InterPro"/>
</dbReference>
<dbReference type="Gene3D" id="1.10.630.10">
    <property type="entry name" value="Cytochrome P450"/>
    <property type="match status" value="2"/>
</dbReference>
<dbReference type="Pfam" id="PF00067">
    <property type="entry name" value="p450"/>
    <property type="match status" value="2"/>
</dbReference>
<dbReference type="PROSITE" id="PS00086">
    <property type="entry name" value="CYTOCHROME_P450"/>
    <property type="match status" value="1"/>
</dbReference>
<comment type="cofactor">
    <cofactor evidence="1 8">
        <name>heme</name>
        <dbReference type="ChEBI" id="CHEBI:30413"/>
    </cofactor>
</comment>